<dbReference type="KEGG" id="vsp:VS_II1531"/>
<proteinExistence type="predicted"/>
<reference evidence="1 2" key="1">
    <citation type="submission" date="2009-02" db="EMBL/GenBank/DDBJ databases">
        <title>Vibrio splendidus str. LGP32 complete genome.</title>
        <authorList>
            <person name="Mazel D."/>
            <person name="Le Roux F."/>
        </authorList>
    </citation>
    <scope>NUCLEOTIDE SEQUENCE [LARGE SCALE GENOMIC DNA]</scope>
    <source>
        <strain evidence="1 2">LGP32</strain>
    </source>
</reference>
<accession>B7VU58</accession>
<gene>
    <name evidence="1" type="ordered locus">VS_II1531</name>
</gene>
<evidence type="ECO:0000313" key="1">
    <source>
        <dbReference type="EMBL" id="CAV27751.1"/>
    </source>
</evidence>
<name>B7VU58_VIBA3</name>
<dbReference type="AlphaFoldDB" id="B7VU58"/>
<dbReference type="Proteomes" id="UP000009100">
    <property type="component" value="Chromosome 2"/>
</dbReference>
<evidence type="ECO:0000313" key="2">
    <source>
        <dbReference type="Proteomes" id="UP000009100"/>
    </source>
</evidence>
<dbReference type="EMBL" id="FM954973">
    <property type="protein sequence ID" value="CAV27751.1"/>
    <property type="molecule type" value="Genomic_DNA"/>
</dbReference>
<sequence>MIEQGLNKEWISAVDVELYLDHRSGVDLP</sequence>
<dbReference type="HOGENOM" id="CLU_3410498_0_0_6"/>
<protein>
    <submittedName>
        <fullName evidence="1">Uncharacterized protein</fullName>
    </submittedName>
</protein>
<organism evidence="1 2">
    <name type="scientific">Vibrio atlanticus (strain LGP32)</name>
    <name type="common">Vibrio splendidus (strain Mel32)</name>
    <dbReference type="NCBI Taxonomy" id="575788"/>
    <lineage>
        <taxon>Bacteria</taxon>
        <taxon>Pseudomonadati</taxon>
        <taxon>Pseudomonadota</taxon>
        <taxon>Gammaproteobacteria</taxon>
        <taxon>Vibrionales</taxon>
        <taxon>Vibrionaceae</taxon>
        <taxon>Vibrio</taxon>
    </lineage>
</organism>